<dbReference type="InterPro" id="IPR000917">
    <property type="entry name" value="Sulfatase_N"/>
</dbReference>
<evidence type="ECO:0000259" key="5">
    <source>
        <dbReference type="Pfam" id="PF00884"/>
    </source>
</evidence>
<dbReference type="SUPFAM" id="SSF53649">
    <property type="entry name" value="Alkaline phosphatase-like"/>
    <property type="match status" value="1"/>
</dbReference>
<dbReference type="PROSITE" id="PS00523">
    <property type="entry name" value="SULFATASE_1"/>
    <property type="match status" value="1"/>
</dbReference>
<dbReference type="GO" id="GO:0004065">
    <property type="term" value="F:arylsulfatase activity"/>
    <property type="evidence" value="ECO:0007669"/>
    <property type="project" value="TreeGrafter"/>
</dbReference>
<evidence type="ECO:0000313" key="6">
    <source>
        <dbReference type="EMBL" id="URQ63106.1"/>
    </source>
</evidence>
<dbReference type="PANTHER" id="PTHR42693:SF53">
    <property type="entry name" value="ENDO-4-O-SULFATASE"/>
    <property type="match status" value="1"/>
</dbReference>
<keyword evidence="2" id="KW-0479">Metal-binding</keyword>
<dbReference type="InterPro" id="IPR050738">
    <property type="entry name" value="Sulfatase"/>
</dbReference>
<protein>
    <submittedName>
        <fullName evidence="6">Sulfatase-like hydrolase/transferase</fullName>
    </submittedName>
</protein>
<dbReference type="Gene3D" id="3.30.1120.10">
    <property type="match status" value="1"/>
</dbReference>
<dbReference type="Pfam" id="PF00884">
    <property type="entry name" value="Sulfatase"/>
    <property type="match status" value="1"/>
</dbReference>
<evidence type="ECO:0000256" key="3">
    <source>
        <dbReference type="ARBA" id="ARBA00022801"/>
    </source>
</evidence>
<dbReference type="InterPro" id="IPR017850">
    <property type="entry name" value="Alkaline_phosphatase_core_sf"/>
</dbReference>
<organism evidence="6 7">
    <name type="scientific">SAR86 cluster bacterium</name>
    <dbReference type="NCBI Taxonomy" id="2030880"/>
    <lineage>
        <taxon>Bacteria</taxon>
        <taxon>Pseudomonadati</taxon>
        <taxon>Pseudomonadota</taxon>
        <taxon>Gammaproteobacteria</taxon>
        <taxon>SAR86 cluster</taxon>
    </lineage>
</organism>
<evidence type="ECO:0000256" key="1">
    <source>
        <dbReference type="ARBA" id="ARBA00008779"/>
    </source>
</evidence>
<dbReference type="GO" id="GO:0046872">
    <property type="term" value="F:metal ion binding"/>
    <property type="evidence" value="ECO:0007669"/>
    <property type="project" value="UniProtKB-KW"/>
</dbReference>
<dbReference type="PROSITE" id="PS00149">
    <property type="entry name" value="SULFATASE_2"/>
    <property type="match status" value="1"/>
</dbReference>
<dbReference type="AlphaFoldDB" id="A0A9Q8X434"/>
<dbReference type="InterPro" id="IPR024607">
    <property type="entry name" value="Sulfatase_CS"/>
</dbReference>
<dbReference type="EMBL" id="CP097966">
    <property type="protein sequence ID" value="URQ63106.1"/>
    <property type="molecule type" value="Genomic_DNA"/>
</dbReference>
<evidence type="ECO:0000313" key="7">
    <source>
        <dbReference type="Proteomes" id="UP001056381"/>
    </source>
</evidence>
<proteinExistence type="inferred from homology"/>
<feature type="domain" description="Sulfatase N-terminal" evidence="5">
    <location>
        <begin position="55"/>
        <end position="412"/>
    </location>
</feature>
<sequence length="538" mass="60948">MKKILFFLLALGLLIFLFWKELFLSFVVITGKFNVSENKEIIWEKGPENRIDDRPNFIVFVADDLGINDLTSFGSGIANGKLPTPNIDFIANTGIKFSNAYAGTGMCAPSRAMIVTGRYATSTGYEFTPLPDGMGRSLQLFAPFQSVEVNTEALRSNPRFELQGLPNEEITFADQLSKAGYHTTHIGKWHLGRGEGEHPNAQGFKESLLMASGLFLPVNDPNVVNAYLDHDPVDKFLWARMQYAASFNQVKIGENWFEPKGYLTDYYTNEARKVIRANKNRPFLLYLAHWGVHTPLQALKSDYDALSNIEDHTERVYAAMIKALDRSIEGILDELNIQGLADNTWIIFTSDNGGAGYLGLRYINAPYRGWKLSLFEGGIKVPLIFWKEGISEKEIFERAAHIDIAPTIYALAKEAPEHNVDGIDLFSNSSEAKDRALFWRTGHNKVVIKDGWKLQLSDHPKREWLFNLNNDPTEKVDLSKENLTKVAELKTILNEHLKNSKEPLFQSSLKAKISIDRTLKEVVEDGWEEDEDYVMWPN</sequence>
<gene>
    <name evidence="6" type="ORF">M9B40_05125</name>
</gene>
<comment type="similarity">
    <text evidence="1">Belongs to the sulfatase family.</text>
</comment>
<keyword evidence="7" id="KW-1185">Reference proteome</keyword>
<evidence type="ECO:0000256" key="2">
    <source>
        <dbReference type="ARBA" id="ARBA00022723"/>
    </source>
</evidence>
<keyword evidence="4" id="KW-0106">Calcium</keyword>
<dbReference type="PANTHER" id="PTHR42693">
    <property type="entry name" value="ARYLSULFATASE FAMILY MEMBER"/>
    <property type="match status" value="1"/>
</dbReference>
<dbReference type="Gene3D" id="3.40.720.10">
    <property type="entry name" value="Alkaline Phosphatase, subunit A"/>
    <property type="match status" value="1"/>
</dbReference>
<dbReference type="Proteomes" id="UP001056381">
    <property type="component" value="Chromosome"/>
</dbReference>
<keyword evidence="3 6" id="KW-0378">Hydrolase</keyword>
<reference evidence="6" key="1">
    <citation type="submission" date="2022-05" db="EMBL/GenBank/DDBJ databases">
        <title>Single-amplified genomics reveal most streamlined microbe among free-living bacteria.</title>
        <authorList>
            <person name="Roda-Garcia J."/>
            <person name="Haro-Moreno J.M."/>
            <person name="Rodriguez-Valera F."/>
            <person name="Almagro-Moreno S."/>
            <person name="Lopez-Perez M."/>
        </authorList>
    </citation>
    <scope>NUCLEOTIDE SEQUENCE</scope>
    <source>
        <strain evidence="6">TMED112-D2-2</strain>
    </source>
</reference>
<evidence type="ECO:0000256" key="4">
    <source>
        <dbReference type="ARBA" id="ARBA00022837"/>
    </source>
</evidence>
<name>A0A9Q8X434_9GAMM</name>
<accession>A0A9Q8X434</accession>